<sequence>MRGIDETGNKYGRLTVLREDGRAKNKAIQWRCTCQCGKETSTLGTSLRANRVSSCGCYHKEKTSKRNKSRSTHGLHSHYLYKTFRGMTERCYNPKAINYNNYGGRGIKIHSSWKDPKGFITWIEVNLGKRPGGYTLDRVDPNGDYEPGNVKWSSRNTQNKNQRNRRRLYLLSSEEESLILAFRKKKRVVRNE</sequence>
<proteinExistence type="predicted"/>
<dbReference type="EMBL" id="LAZR01001453">
    <property type="protein sequence ID" value="KKN44415.1"/>
    <property type="molecule type" value="Genomic_DNA"/>
</dbReference>
<dbReference type="AlphaFoldDB" id="A0A0F9QJY3"/>
<reference evidence="1" key="1">
    <citation type="journal article" date="2015" name="Nature">
        <title>Complex archaea that bridge the gap between prokaryotes and eukaryotes.</title>
        <authorList>
            <person name="Spang A."/>
            <person name="Saw J.H."/>
            <person name="Jorgensen S.L."/>
            <person name="Zaremba-Niedzwiedzka K."/>
            <person name="Martijn J."/>
            <person name="Lind A.E."/>
            <person name="van Eijk R."/>
            <person name="Schleper C."/>
            <person name="Guy L."/>
            <person name="Ettema T.J."/>
        </authorList>
    </citation>
    <scope>NUCLEOTIDE SEQUENCE</scope>
</reference>
<name>A0A0F9QJY3_9ZZZZ</name>
<evidence type="ECO:0000313" key="1">
    <source>
        <dbReference type="EMBL" id="KKN44415.1"/>
    </source>
</evidence>
<comment type="caution">
    <text evidence="1">The sequence shown here is derived from an EMBL/GenBank/DDBJ whole genome shotgun (WGS) entry which is preliminary data.</text>
</comment>
<accession>A0A0F9QJY3</accession>
<organism evidence="1">
    <name type="scientific">marine sediment metagenome</name>
    <dbReference type="NCBI Taxonomy" id="412755"/>
    <lineage>
        <taxon>unclassified sequences</taxon>
        <taxon>metagenomes</taxon>
        <taxon>ecological metagenomes</taxon>
    </lineage>
</organism>
<protein>
    <submittedName>
        <fullName evidence="1">Uncharacterized protein</fullName>
    </submittedName>
</protein>
<gene>
    <name evidence="1" type="ORF">LCGC14_0693290</name>
</gene>